<dbReference type="Proteomes" id="UP001152622">
    <property type="component" value="Chromosome 14"/>
</dbReference>
<dbReference type="OrthoDB" id="10583688at2759"/>
<dbReference type="AlphaFoldDB" id="A0A9Q1ENI2"/>
<reference evidence="2" key="1">
    <citation type="journal article" date="2023" name="Science">
        <title>Genome structures resolve the early diversification of teleost fishes.</title>
        <authorList>
            <person name="Parey E."/>
            <person name="Louis A."/>
            <person name="Montfort J."/>
            <person name="Bouchez O."/>
            <person name="Roques C."/>
            <person name="Iampietro C."/>
            <person name="Lluch J."/>
            <person name="Castinel A."/>
            <person name="Donnadieu C."/>
            <person name="Desvignes T."/>
            <person name="Floi Bucao C."/>
            <person name="Jouanno E."/>
            <person name="Wen M."/>
            <person name="Mejri S."/>
            <person name="Dirks R."/>
            <person name="Jansen H."/>
            <person name="Henkel C."/>
            <person name="Chen W.J."/>
            <person name="Zahm M."/>
            <person name="Cabau C."/>
            <person name="Klopp C."/>
            <person name="Thompson A.W."/>
            <person name="Robinson-Rechavi M."/>
            <person name="Braasch I."/>
            <person name="Lecointre G."/>
            <person name="Bobe J."/>
            <person name="Postlethwait J.H."/>
            <person name="Berthelot C."/>
            <person name="Roest Crollius H."/>
            <person name="Guiguen Y."/>
        </authorList>
    </citation>
    <scope>NUCLEOTIDE SEQUENCE</scope>
    <source>
        <strain evidence="2">WJC10195</strain>
    </source>
</reference>
<dbReference type="EMBL" id="JAINUF010000014">
    <property type="protein sequence ID" value="KAJ8342033.1"/>
    <property type="molecule type" value="Genomic_DNA"/>
</dbReference>
<keyword evidence="3" id="KW-1185">Reference proteome</keyword>
<proteinExistence type="predicted"/>
<name>A0A9Q1ENI2_SYNKA</name>
<accession>A0A9Q1ENI2</accession>
<organism evidence="2 3">
    <name type="scientific">Synaphobranchus kaupii</name>
    <name type="common">Kaup's arrowtooth eel</name>
    <dbReference type="NCBI Taxonomy" id="118154"/>
    <lineage>
        <taxon>Eukaryota</taxon>
        <taxon>Metazoa</taxon>
        <taxon>Chordata</taxon>
        <taxon>Craniata</taxon>
        <taxon>Vertebrata</taxon>
        <taxon>Euteleostomi</taxon>
        <taxon>Actinopterygii</taxon>
        <taxon>Neopterygii</taxon>
        <taxon>Teleostei</taxon>
        <taxon>Anguilliformes</taxon>
        <taxon>Synaphobranchidae</taxon>
        <taxon>Synaphobranchus</taxon>
    </lineage>
</organism>
<gene>
    <name evidence="2" type="ORF">SKAU_G00319610</name>
</gene>
<sequence length="81" mass="9368">MEETLGQENESLPGKTDVNGTEKSVTEKCSNDTVATVAQPLNHHQIDQVLHIQQERERKRQTHQLYEARRRQESVILTVFI</sequence>
<evidence type="ECO:0000256" key="1">
    <source>
        <dbReference type="SAM" id="MobiDB-lite"/>
    </source>
</evidence>
<comment type="caution">
    <text evidence="2">The sequence shown here is derived from an EMBL/GenBank/DDBJ whole genome shotgun (WGS) entry which is preliminary data.</text>
</comment>
<protein>
    <submittedName>
        <fullName evidence="2">Uncharacterized protein</fullName>
    </submittedName>
</protein>
<feature type="compositionally biased region" description="Polar residues" evidence="1">
    <location>
        <begin position="1"/>
        <end position="10"/>
    </location>
</feature>
<evidence type="ECO:0000313" key="3">
    <source>
        <dbReference type="Proteomes" id="UP001152622"/>
    </source>
</evidence>
<evidence type="ECO:0000313" key="2">
    <source>
        <dbReference type="EMBL" id="KAJ8342033.1"/>
    </source>
</evidence>
<feature type="region of interest" description="Disordered" evidence="1">
    <location>
        <begin position="1"/>
        <end position="29"/>
    </location>
</feature>